<dbReference type="KEGG" id="vg:19526308"/>
<dbReference type="Proteomes" id="UP000026902">
    <property type="component" value="Segment"/>
</dbReference>
<keyword evidence="1" id="KW-0175">Coiled coil</keyword>
<dbReference type="RefSeq" id="YP_009036908.1">
    <property type="nucleotide sequence ID" value="NC_024216.1"/>
</dbReference>
<dbReference type="EMBL" id="KJ489397">
    <property type="protein sequence ID" value="AHZ09442.1"/>
    <property type="molecule type" value="Genomic_DNA"/>
</dbReference>
<dbReference type="GeneID" id="19526308"/>
<feature type="coiled-coil region" evidence="1">
    <location>
        <begin position="1"/>
        <end position="28"/>
    </location>
</feature>
<keyword evidence="3" id="KW-1185">Reference proteome</keyword>
<sequence>MSVIQKVKELLTNQKEEKEEKVELQKCVGVKTVNYVREVVISPVECGDKVYLPLYHKPISFSHYLEFEVFHVDEDEHTFQAKHEPRIGIDNRYITVSMATMRLISYMSDAVYSRDLMTDGQPDTVLVKHEYLSALRDRYQNFPIVGDTRVAKVYYPDRDTYGEKTETYKILGIIEEAYSAAPIGDKGVIEERTAIFDIRTHKEIKEDKSLYYTITFPDVSEAHTSYLYKKINKMKEER</sequence>
<accession>A0A024AZ86</accession>
<evidence type="ECO:0000256" key="1">
    <source>
        <dbReference type="SAM" id="Coils"/>
    </source>
</evidence>
<evidence type="ECO:0000313" key="2">
    <source>
        <dbReference type="EMBL" id="AHZ09442.1"/>
    </source>
</evidence>
<protein>
    <submittedName>
        <fullName evidence="2">Uncharacterized protein</fullName>
    </submittedName>
</protein>
<organism evidence="2 3">
    <name type="scientific">Bacillus phage CAM003</name>
    <dbReference type="NCBI Taxonomy" id="1486657"/>
    <lineage>
        <taxon>Viruses</taxon>
        <taxon>Duplodnaviria</taxon>
        <taxon>Heunggongvirae</taxon>
        <taxon>Uroviricota</taxon>
        <taxon>Caudoviricetes</taxon>
        <taxon>Herelleviridae</taxon>
        <taxon>Bastillevirinae</taxon>
        <taxon>Bastillevirus</taxon>
        <taxon>Bastillevirus CAM003</taxon>
    </lineage>
</organism>
<proteinExistence type="predicted"/>
<name>A0A024AZ86_9CAUD</name>
<evidence type="ECO:0000313" key="3">
    <source>
        <dbReference type="Proteomes" id="UP000026902"/>
    </source>
</evidence>
<reference evidence="3" key="1">
    <citation type="submission" date="2014-09" db="EMBL/GenBank/DDBJ databases">
        <authorList>
            <person name="Sauder A.B."/>
            <person name="McKenzie Q.R."/>
            <person name="Temple L.M."/>
            <person name="Alexis B.K."/>
            <person name="Al-Atrache Z."/>
            <person name="Lewis L.O."/>
            <person name="Loesser-Casey K.E."/>
            <person name="Mitchell K.J."/>
        </authorList>
    </citation>
    <scope>NUCLEOTIDE SEQUENCE [LARGE SCALE GENOMIC DNA]</scope>
</reference>